<comment type="caution">
    <text evidence="2">The sequence shown here is derived from an EMBL/GenBank/DDBJ whole genome shotgun (WGS) entry which is preliminary data.</text>
</comment>
<gene>
    <name evidence="2" type="ORF">CEP51_008987</name>
</gene>
<proteinExistence type="predicted"/>
<keyword evidence="3" id="KW-1185">Reference proteome</keyword>
<feature type="region of interest" description="Disordered" evidence="1">
    <location>
        <begin position="80"/>
        <end position="151"/>
    </location>
</feature>
<evidence type="ECO:0000256" key="1">
    <source>
        <dbReference type="SAM" id="MobiDB-lite"/>
    </source>
</evidence>
<evidence type="ECO:0000313" key="2">
    <source>
        <dbReference type="EMBL" id="RSL77555.1"/>
    </source>
</evidence>
<dbReference type="EMBL" id="NKCL01000243">
    <property type="protein sequence ID" value="RSL77555.1"/>
    <property type="molecule type" value="Genomic_DNA"/>
</dbReference>
<reference evidence="2 3" key="1">
    <citation type="submission" date="2017-06" db="EMBL/GenBank/DDBJ databases">
        <title>Comparative genomic analysis of Ambrosia Fusariam Clade fungi.</title>
        <authorList>
            <person name="Stajich J.E."/>
            <person name="Carrillo J."/>
            <person name="Kijimoto T."/>
            <person name="Eskalen A."/>
            <person name="O'Donnell K."/>
            <person name="Kasson M."/>
        </authorList>
    </citation>
    <scope>NUCLEOTIDE SEQUENCE [LARGE SCALE GENOMIC DNA]</scope>
    <source>
        <strain evidence="2 3">NRRL62606</strain>
    </source>
</reference>
<dbReference type="AlphaFoldDB" id="A0A428RJ54"/>
<feature type="region of interest" description="Disordered" evidence="1">
    <location>
        <begin position="282"/>
        <end position="314"/>
    </location>
</feature>
<dbReference type="Proteomes" id="UP000287972">
    <property type="component" value="Unassembled WGS sequence"/>
</dbReference>
<organism evidence="2 3">
    <name type="scientific">Fusarium floridanum</name>
    <dbReference type="NCBI Taxonomy" id="1325733"/>
    <lineage>
        <taxon>Eukaryota</taxon>
        <taxon>Fungi</taxon>
        <taxon>Dikarya</taxon>
        <taxon>Ascomycota</taxon>
        <taxon>Pezizomycotina</taxon>
        <taxon>Sordariomycetes</taxon>
        <taxon>Hypocreomycetidae</taxon>
        <taxon>Hypocreales</taxon>
        <taxon>Nectriaceae</taxon>
        <taxon>Fusarium</taxon>
        <taxon>Fusarium solani species complex</taxon>
    </lineage>
</organism>
<name>A0A428RJ54_9HYPO</name>
<sequence length="348" mass="38459">MKRRRRNPQTRQPPQKSPVRHLLRGALIDILENNWRASRLHRSRILGPSKTWPLGSSNGQESLAASSLDKYVKAVLHDDKKDPLSDCGSPKPRRSQTPDPQDFEALCQKKDSTPSSPLSKSRNKELGTSVIDKDPWTRRGSDHNHHHQPFDFQIRGKQGGWKSVKVVLDSSLTYSLIREDTVHQLGISLNPMPPCGSPSIRTTLLGLVEPKWWAEAQIRTSPSTSPPVSINMVSMALLPGGSDMMIGRDLFKKLVGDMALTMDPRWASSGLETSTCSIKDATVSTSDDEGDADPSQGRPKDSTPQPDDKGSTLSELCDSELEFSSDFMDIGDESRMWCELLGGAYEAV</sequence>
<feature type="compositionally biased region" description="Basic and acidic residues" evidence="1">
    <location>
        <begin position="131"/>
        <end position="143"/>
    </location>
</feature>
<evidence type="ECO:0000313" key="3">
    <source>
        <dbReference type="Proteomes" id="UP000287972"/>
    </source>
</evidence>
<protein>
    <submittedName>
        <fullName evidence="2">Uncharacterized protein</fullName>
    </submittedName>
</protein>
<feature type="compositionally biased region" description="Basic and acidic residues" evidence="1">
    <location>
        <begin position="298"/>
        <end position="310"/>
    </location>
</feature>
<accession>A0A428RJ54</accession>